<dbReference type="HOGENOM" id="CLU_066912_2_0_1"/>
<evidence type="ECO:0000256" key="1">
    <source>
        <dbReference type="ARBA" id="ARBA00004604"/>
    </source>
</evidence>
<dbReference type="GO" id="GO:0000462">
    <property type="term" value="P:maturation of SSU-rRNA from tricistronic rRNA transcript (SSU-rRNA, 5.8S rRNA, LSU-rRNA)"/>
    <property type="evidence" value="ECO:0007669"/>
    <property type="project" value="TreeGrafter"/>
</dbReference>
<dbReference type="GO" id="GO:0005730">
    <property type="term" value="C:nucleolus"/>
    <property type="evidence" value="ECO:0007669"/>
    <property type="project" value="UniProtKB-SubCell"/>
</dbReference>
<dbReference type="PANTHER" id="PTHR33911">
    <property type="entry name" value="RRNA-PROCESSING PROTEIN EFG1"/>
    <property type="match status" value="1"/>
</dbReference>
<accession>A0A0D0VIP8</accession>
<evidence type="ECO:0000313" key="10">
    <source>
        <dbReference type="EMBL" id="KIR44760.1"/>
    </source>
</evidence>
<dbReference type="PANTHER" id="PTHR33911:SF1">
    <property type="entry name" value="RRNA-PROCESSING PROTEIN EFG1"/>
    <property type="match status" value="1"/>
</dbReference>
<keyword evidence="6 8" id="KW-0175">Coiled coil</keyword>
<evidence type="ECO:0000256" key="2">
    <source>
        <dbReference type="ARBA" id="ARBA00006916"/>
    </source>
</evidence>
<evidence type="ECO:0000256" key="6">
    <source>
        <dbReference type="ARBA" id="ARBA00023054"/>
    </source>
</evidence>
<keyword evidence="5" id="KW-0698">rRNA processing</keyword>
<comment type="subcellular location">
    <subcellularLocation>
        <location evidence="1">Nucleus</location>
        <location evidence="1">Nucleolus</location>
    </subcellularLocation>
</comment>
<sequence length="294" mass="33249">MPAGKKQRKSAHPYRKPRPNPSEASSSDKPARPKPTHRIPATEARDEAGIPGLSKLKSSIRQTKRLLAKENLEPGLRVSTQRRLTSLEADLAAAERREVEKKNGAKYHKVCPSPLVPLIRKKRQKLVRLIRRFNRKVLDSETLSKKRSKHEEELLDARIMLNYVLHFPNTQKYISLFPSNPNQTENEDDDVDSSKPKLQLPALLHPVPSAEECEKMDKPTKRRYDLLLETKKLMEEGKLKNEPETDLKKGQVDGVVVGLGADVEIGLEDKKKANQNAAQGTGEEEDDFFESGDE</sequence>
<dbReference type="OrthoDB" id="47732at2759"/>
<feature type="region of interest" description="Disordered" evidence="9">
    <location>
        <begin position="1"/>
        <end position="53"/>
    </location>
</feature>
<feature type="compositionally biased region" description="Acidic residues" evidence="9">
    <location>
        <begin position="282"/>
        <end position="294"/>
    </location>
</feature>
<keyword evidence="7" id="KW-0539">Nucleus</keyword>
<protein>
    <recommendedName>
        <fullName evidence="3">rRNA-processing protein EFG1</fullName>
    </recommendedName>
    <alternativeName>
        <fullName evidence="4">rRNA-processing protein efg1</fullName>
    </alternativeName>
</protein>
<evidence type="ECO:0000256" key="7">
    <source>
        <dbReference type="ARBA" id="ARBA00023242"/>
    </source>
</evidence>
<dbReference type="GO" id="GO:0030688">
    <property type="term" value="C:preribosome, small subunit precursor"/>
    <property type="evidence" value="ECO:0007669"/>
    <property type="project" value="TreeGrafter"/>
</dbReference>
<dbReference type="InterPro" id="IPR050786">
    <property type="entry name" value="EFG1_rRNA-proc"/>
</dbReference>
<dbReference type="InterPro" id="IPR019310">
    <property type="entry name" value="Efg1"/>
</dbReference>
<dbReference type="EMBL" id="KN847994">
    <property type="protein sequence ID" value="KIR44760.1"/>
    <property type="molecule type" value="Genomic_DNA"/>
</dbReference>
<dbReference type="AlphaFoldDB" id="A0A0D0VIP8"/>
<evidence type="ECO:0000256" key="8">
    <source>
        <dbReference type="SAM" id="Coils"/>
    </source>
</evidence>
<feature type="compositionally biased region" description="Basic residues" evidence="9">
    <location>
        <begin position="1"/>
        <end position="18"/>
    </location>
</feature>
<gene>
    <name evidence="10" type="ORF">I312_05928</name>
</gene>
<comment type="similarity">
    <text evidence="2">Belongs to the EFG1 family.</text>
</comment>
<evidence type="ECO:0000256" key="5">
    <source>
        <dbReference type="ARBA" id="ARBA00022552"/>
    </source>
</evidence>
<name>A0A0D0VIP8_CRYGA</name>
<organism evidence="10">
    <name type="scientific">Cryptococcus bacillisporus CA1280</name>
    <dbReference type="NCBI Taxonomy" id="1296109"/>
    <lineage>
        <taxon>Eukaryota</taxon>
        <taxon>Fungi</taxon>
        <taxon>Dikarya</taxon>
        <taxon>Basidiomycota</taxon>
        <taxon>Agaricomycotina</taxon>
        <taxon>Tremellomycetes</taxon>
        <taxon>Tremellales</taxon>
        <taxon>Cryptococcaceae</taxon>
        <taxon>Cryptococcus</taxon>
        <taxon>Cryptococcus gattii species complex</taxon>
    </lineage>
</organism>
<evidence type="ECO:0000256" key="9">
    <source>
        <dbReference type="SAM" id="MobiDB-lite"/>
    </source>
</evidence>
<feature type="coiled-coil region" evidence="8">
    <location>
        <begin position="53"/>
        <end position="97"/>
    </location>
</feature>
<dbReference type="Pfam" id="PF10153">
    <property type="entry name" value="Efg1"/>
    <property type="match status" value="1"/>
</dbReference>
<proteinExistence type="inferred from homology"/>
<evidence type="ECO:0000256" key="4">
    <source>
        <dbReference type="ARBA" id="ARBA00019827"/>
    </source>
</evidence>
<feature type="region of interest" description="Disordered" evidence="9">
    <location>
        <begin position="267"/>
        <end position="294"/>
    </location>
</feature>
<reference evidence="10" key="1">
    <citation type="submission" date="2015-01" db="EMBL/GenBank/DDBJ databases">
        <title>The Genome Sequence of Cryptococcus gattii CA1280.</title>
        <authorList>
            <consortium name="The Broad Institute Genomics Platform"/>
            <person name="Cuomo C."/>
            <person name="Litvintseva A."/>
            <person name="Chen Y."/>
            <person name="Heitman J."/>
            <person name="Sun S."/>
            <person name="Springer D."/>
            <person name="Dromer F."/>
            <person name="Young S."/>
            <person name="Zeng Q."/>
            <person name="Gargeya S."/>
            <person name="Abouelleil A."/>
            <person name="Alvarado L."/>
            <person name="Chapman S.B."/>
            <person name="Gainer-Dewar J."/>
            <person name="Goldberg J."/>
            <person name="Griggs A."/>
            <person name="Gujja S."/>
            <person name="Hansen M."/>
            <person name="Howarth C."/>
            <person name="Imamovic A."/>
            <person name="Larimer J."/>
            <person name="Murphy C."/>
            <person name="Naylor J."/>
            <person name="Pearson M."/>
            <person name="Priest M."/>
            <person name="Roberts A."/>
            <person name="Saif S."/>
            <person name="Shea T."/>
            <person name="Sykes S."/>
            <person name="Wortman J."/>
            <person name="Nusbaum C."/>
            <person name="Birren B."/>
        </authorList>
    </citation>
    <scope>NUCLEOTIDE SEQUENCE [LARGE SCALE GENOMIC DNA]</scope>
    <source>
        <strain evidence="10">CA1280</strain>
    </source>
</reference>
<evidence type="ECO:0000256" key="3">
    <source>
        <dbReference type="ARBA" id="ARBA00018689"/>
    </source>
</evidence>